<dbReference type="GO" id="GO:0051301">
    <property type="term" value="P:cell division"/>
    <property type="evidence" value="ECO:0007669"/>
    <property type="project" value="UniProtKB-KW"/>
</dbReference>
<keyword evidence="7" id="KW-1003">Cell membrane</keyword>
<comment type="function">
    <text evidence="7">Catalyzes the initial step of the lipid cycle reactions in the biosynthesis of the cell wall peptidoglycan: transfers peptidoglycan precursor phospho-MurNAc-pentapeptide from UDP-MurNAc-pentapeptide onto the lipid carrier undecaprenyl phosphate, yielding undecaprenyl-pyrophosphoryl-MurNAc-pentapeptide, known as lipid I.</text>
</comment>
<dbReference type="InterPro" id="IPR000715">
    <property type="entry name" value="Glycosyl_transferase_4"/>
</dbReference>
<evidence type="ECO:0000256" key="9">
    <source>
        <dbReference type="PIRSR" id="PIRSR600715-1"/>
    </source>
</evidence>
<organism evidence="10 11">
    <name type="scientific">Macrococcoides canis</name>
    <dbReference type="NCBI Taxonomy" id="1855823"/>
    <lineage>
        <taxon>Bacteria</taxon>
        <taxon>Bacillati</taxon>
        <taxon>Bacillota</taxon>
        <taxon>Bacilli</taxon>
        <taxon>Bacillales</taxon>
        <taxon>Staphylococcaceae</taxon>
        <taxon>Macrococcoides</taxon>
    </lineage>
</organism>
<keyword evidence="7" id="KW-0132">Cell division</keyword>
<evidence type="ECO:0000313" key="10">
    <source>
        <dbReference type="EMBL" id="TDM17925.1"/>
    </source>
</evidence>
<evidence type="ECO:0000256" key="8">
    <source>
        <dbReference type="NCBIfam" id="TIGR00445"/>
    </source>
</evidence>
<feature type="transmembrane region" description="Helical" evidence="7">
    <location>
        <begin position="201"/>
        <end position="219"/>
    </location>
</feature>
<dbReference type="InterPro" id="IPR003524">
    <property type="entry name" value="PNAcMuramoyl-5peptid_Trfase"/>
</dbReference>
<dbReference type="GO" id="GO:0046872">
    <property type="term" value="F:metal ion binding"/>
    <property type="evidence" value="ECO:0007669"/>
    <property type="project" value="UniProtKB-KW"/>
</dbReference>
<dbReference type="Pfam" id="PF00953">
    <property type="entry name" value="Glycos_transf_4"/>
    <property type="match status" value="1"/>
</dbReference>
<name>A0A4V3BGH8_9STAP</name>
<keyword evidence="3 7" id="KW-0808">Transferase</keyword>
<dbReference type="GO" id="GO:0071555">
    <property type="term" value="P:cell wall organization"/>
    <property type="evidence" value="ECO:0007669"/>
    <property type="project" value="UniProtKB-KW"/>
</dbReference>
<keyword evidence="7" id="KW-0961">Cell wall biogenesis/degradation</keyword>
<evidence type="ECO:0000256" key="5">
    <source>
        <dbReference type="ARBA" id="ARBA00022989"/>
    </source>
</evidence>
<dbReference type="EC" id="2.7.8.13" evidence="7 8"/>
<dbReference type="RefSeq" id="WP_133418581.1">
    <property type="nucleotide sequence ID" value="NZ_SDGR01000001.1"/>
</dbReference>
<dbReference type="HAMAP" id="MF_00038">
    <property type="entry name" value="MraY"/>
    <property type="match status" value="1"/>
</dbReference>
<feature type="transmembrane region" description="Helical" evidence="7">
    <location>
        <begin position="113"/>
        <end position="135"/>
    </location>
</feature>
<feature type="binding site" evidence="9">
    <location>
        <position position="230"/>
    </location>
    <ligand>
        <name>Mg(2+)</name>
        <dbReference type="ChEBI" id="CHEBI:18420"/>
    </ligand>
</feature>
<dbReference type="GO" id="GO:0008963">
    <property type="term" value="F:phospho-N-acetylmuramoyl-pentapeptide-transferase activity"/>
    <property type="evidence" value="ECO:0007669"/>
    <property type="project" value="UniProtKB-UniRule"/>
</dbReference>
<dbReference type="EMBL" id="SDQG01000001">
    <property type="protein sequence ID" value="TDM17925.1"/>
    <property type="molecule type" value="Genomic_DNA"/>
</dbReference>
<evidence type="ECO:0000313" key="11">
    <source>
        <dbReference type="Proteomes" id="UP000294865"/>
    </source>
</evidence>
<protein>
    <recommendedName>
        <fullName evidence="7 8">Phospho-N-acetylmuramoyl-pentapeptide-transferase</fullName>
        <ecNumber evidence="7 8">2.7.8.13</ecNumber>
    </recommendedName>
    <alternativeName>
        <fullName evidence="7">UDP-MurNAc-pentapeptide phosphotransferase</fullName>
    </alternativeName>
</protein>
<dbReference type="PROSITE" id="PS01347">
    <property type="entry name" value="MRAY_1"/>
    <property type="match status" value="1"/>
</dbReference>
<reference evidence="10 11" key="1">
    <citation type="submission" date="2019-01" db="EMBL/GenBank/DDBJ databases">
        <title>Draft genome sequences of Macrococcus caseolyticus, Macrococcus canis, Macrococcus bohemicus and Macrococcus goetzii.</title>
        <authorList>
            <person name="Mazhar S."/>
            <person name="Altermann E."/>
            <person name="Hill C."/>
            <person name="Mcauliffe O."/>
        </authorList>
    </citation>
    <scope>NUCLEOTIDE SEQUENCE [LARGE SCALE GENOMIC DNA]</scope>
    <source>
        <strain evidence="10 11">DPC7162</strain>
    </source>
</reference>
<feature type="transmembrane region" description="Helical" evidence="7">
    <location>
        <begin position="226"/>
        <end position="247"/>
    </location>
</feature>
<keyword evidence="6 7" id="KW-0472">Membrane</keyword>
<comment type="subcellular location">
    <subcellularLocation>
        <location evidence="7">Cell membrane</location>
        <topology evidence="7">Multi-pass membrane protein</topology>
    </subcellularLocation>
    <subcellularLocation>
        <location evidence="1">Membrane</location>
        <topology evidence="1">Multi-pass membrane protein</topology>
    </subcellularLocation>
</comment>
<comment type="similarity">
    <text evidence="2 7">Belongs to the glycosyltransferase 4 family. MraY subfamily.</text>
</comment>
<keyword evidence="7 9" id="KW-0460">Magnesium</keyword>
<feature type="transmembrane region" description="Helical" evidence="7">
    <location>
        <begin position="147"/>
        <end position="165"/>
    </location>
</feature>
<evidence type="ECO:0000256" key="7">
    <source>
        <dbReference type="HAMAP-Rule" id="MF_00038"/>
    </source>
</evidence>
<feature type="transmembrane region" description="Helical" evidence="7">
    <location>
        <begin position="177"/>
        <end position="195"/>
    </location>
</feature>
<evidence type="ECO:0000256" key="6">
    <source>
        <dbReference type="ARBA" id="ARBA00023136"/>
    </source>
</evidence>
<dbReference type="UniPathway" id="UPA00219"/>
<evidence type="ECO:0000256" key="4">
    <source>
        <dbReference type="ARBA" id="ARBA00022692"/>
    </source>
</evidence>
<keyword evidence="7 9" id="KW-0479">Metal-binding</keyword>
<dbReference type="PANTHER" id="PTHR22926">
    <property type="entry name" value="PHOSPHO-N-ACETYLMURAMOYL-PENTAPEPTIDE-TRANSFERASE"/>
    <property type="match status" value="1"/>
</dbReference>
<dbReference type="InterPro" id="IPR018480">
    <property type="entry name" value="PNAcMuramoyl-5peptid_Trfase_CS"/>
</dbReference>
<keyword evidence="4 7" id="KW-0812">Transmembrane</keyword>
<comment type="caution">
    <text evidence="10">The sequence shown here is derived from an EMBL/GenBank/DDBJ whole genome shotgun (WGS) entry which is preliminary data.</text>
</comment>
<dbReference type="GO" id="GO:0051992">
    <property type="term" value="F:UDP-N-acetylmuramoyl-L-alanyl-D-glutamyl-meso-2,6-diaminopimelyl-D-alanyl-D-alanine:undecaprenyl-phosphate transferase activity"/>
    <property type="evidence" value="ECO:0007669"/>
    <property type="project" value="RHEA"/>
</dbReference>
<keyword evidence="7" id="KW-0573">Peptidoglycan synthesis</keyword>
<dbReference type="PANTHER" id="PTHR22926:SF5">
    <property type="entry name" value="PHOSPHO-N-ACETYLMURAMOYL-PENTAPEPTIDE-TRANSFERASE HOMOLOG"/>
    <property type="match status" value="1"/>
</dbReference>
<dbReference type="Proteomes" id="UP000294865">
    <property type="component" value="Unassembled WGS sequence"/>
</dbReference>
<dbReference type="PROSITE" id="PS01348">
    <property type="entry name" value="MRAY_2"/>
    <property type="match status" value="1"/>
</dbReference>
<dbReference type="GO" id="GO:0009252">
    <property type="term" value="P:peptidoglycan biosynthetic process"/>
    <property type="evidence" value="ECO:0007669"/>
    <property type="project" value="UniProtKB-UniRule"/>
</dbReference>
<evidence type="ECO:0000256" key="3">
    <source>
        <dbReference type="ARBA" id="ARBA00022679"/>
    </source>
</evidence>
<comment type="pathway">
    <text evidence="7">Cell wall biogenesis; peptidoglycan biosynthesis.</text>
</comment>
<comment type="cofactor">
    <cofactor evidence="7 9">
        <name>Mg(2+)</name>
        <dbReference type="ChEBI" id="CHEBI:18420"/>
    </cofactor>
</comment>
<dbReference type="GO" id="GO:0008360">
    <property type="term" value="P:regulation of cell shape"/>
    <property type="evidence" value="ECO:0007669"/>
    <property type="project" value="UniProtKB-KW"/>
</dbReference>
<keyword evidence="7" id="KW-0131">Cell cycle</keyword>
<dbReference type="GO" id="GO:0005886">
    <property type="term" value="C:plasma membrane"/>
    <property type="evidence" value="ECO:0007669"/>
    <property type="project" value="UniProtKB-SubCell"/>
</dbReference>
<evidence type="ECO:0000256" key="2">
    <source>
        <dbReference type="ARBA" id="ARBA00005583"/>
    </source>
</evidence>
<feature type="transmembrane region" description="Helical" evidence="7">
    <location>
        <begin position="50"/>
        <end position="71"/>
    </location>
</feature>
<feature type="transmembrane region" description="Helical" evidence="7">
    <location>
        <begin position="253"/>
        <end position="278"/>
    </location>
</feature>
<keyword evidence="5 7" id="KW-1133">Transmembrane helix</keyword>
<feature type="transmembrane region" description="Helical" evidence="7">
    <location>
        <begin position="299"/>
        <end position="321"/>
    </location>
</feature>
<dbReference type="AlphaFoldDB" id="A0A4V3BGH8"/>
<proteinExistence type="inferred from homology"/>
<feature type="transmembrane region" description="Helical" evidence="7">
    <location>
        <begin position="77"/>
        <end position="101"/>
    </location>
</feature>
<accession>A0A4V3BGH8</accession>
<gene>
    <name evidence="7" type="primary">mraY</name>
    <name evidence="10" type="ORF">ETI04_00100</name>
</gene>
<dbReference type="CDD" id="cd06852">
    <property type="entry name" value="GT_MraY"/>
    <property type="match status" value="1"/>
</dbReference>
<feature type="transmembrane region" description="Helical" evidence="7">
    <location>
        <begin position="6"/>
        <end position="25"/>
    </location>
</feature>
<comment type="catalytic activity">
    <reaction evidence="7">
        <text>UDP-N-acetyl-alpha-D-muramoyl-L-alanyl-gamma-D-glutamyl-meso-2,6-diaminopimeloyl-D-alanyl-D-alanine + di-trans,octa-cis-undecaprenyl phosphate = di-trans,octa-cis-undecaprenyl diphospho-N-acetyl-alpha-D-muramoyl-L-alanyl-D-glutamyl-meso-2,6-diaminopimeloyl-D-alanyl-D-alanine + UMP</text>
        <dbReference type="Rhea" id="RHEA:28386"/>
        <dbReference type="ChEBI" id="CHEBI:57865"/>
        <dbReference type="ChEBI" id="CHEBI:60392"/>
        <dbReference type="ChEBI" id="CHEBI:61386"/>
        <dbReference type="ChEBI" id="CHEBI:61387"/>
        <dbReference type="EC" id="2.7.8.13"/>
    </reaction>
</comment>
<keyword evidence="7" id="KW-0133">Cell shape</keyword>
<sequence>MNEIYFGVIAFVLTAILVPLFIPLLKRMKFGQSIREEGPKSHMAKSGTPTMGGLTFLISTIVLSAIACFFVEDNGPLILLMLVTLGFGLIGFVDDYIIVVKKNNQGLTSKQKFLFQIIIAILFYVVSNVLGLLSLSNEINIPFTDTGIPLSVFYVIFIIFWQVGFSNAVNLTDGLDGLATGLSIIAFSCYFYLAIVQGATAMAYFLAILIGSLCGFLLYNKNKAKLFMGDTGSLALGGVIATVSIMLNQELTLIFIGFVFVVETLSVMMQVTSFKLTGKRIFKMSPLHHHFEMVGWSEWKIVTVFWIVGIFTGIIGIYLGVN</sequence>
<dbReference type="NCBIfam" id="TIGR00445">
    <property type="entry name" value="mraY"/>
    <property type="match status" value="1"/>
</dbReference>
<feature type="binding site" evidence="9">
    <location>
        <position position="170"/>
    </location>
    <ligand>
        <name>Mg(2+)</name>
        <dbReference type="ChEBI" id="CHEBI:18420"/>
    </ligand>
</feature>
<evidence type="ECO:0000256" key="1">
    <source>
        <dbReference type="ARBA" id="ARBA00004141"/>
    </source>
</evidence>